<evidence type="ECO:0000256" key="1">
    <source>
        <dbReference type="SAM" id="Phobius"/>
    </source>
</evidence>
<gene>
    <name evidence="2" type="ORF">SAMN05661053_2547</name>
</gene>
<dbReference type="InterPro" id="IPR005230">
    <property type="entry name" value="TraB_bac"/>
</dbReference>
<proteinExistence type="predicted"/>
<dbReference type="RefSeq" id="WP_109573434.1">
    <property type="nucleotide sequence ID" value="NZ_UHJL01000004.1"/>
</dbReference>
<dbReference type="EMBL" id="UHJL01000004">
    <property type="protein sequence ID" value="SUQ25755.1"/>
    <property type="molecule type" value="Genomic_DNA"/>
</dbReference>
<feature type="transmembrane region" description="Helical" evidence="1">
    <location>
        <begin position="322"/>
        <end position="345"/>
    </location>
</feature>
<evidence type="ECO:0000313" key="2">
    <source>
        <dbReference type="EMBL" id="SUQ25755.1"/>
    </source>
</evidence>
<dbReference type="InterPro" id="IPR046345">
    <property type="entry name" value="TraB_PrgY-like"/>
</dbReference>
<dbReference type="Pfam" id="PF01963">
    <property type="entry name" value="TraB_PrgY_gumN"/>
    <property type="match status" value="1"/>
</dbReference>
<dbReference type="PANTHER" id="PTHR21530">
    <property type="entry name" value="PHEROMONE SHUTDOWN PROTEIN"/>
    <property type="match status" value="1"/>
</dbReference>
<dbReference type="AlphaFoldDB" id="A0A380S7K5"/>
<keyword evidence="1" id="KW-1133">Transmembrane helix</keyword>
<dbReference type="InterPro" id="IPR002816">
    <property type="entry name" value="TraB/PrgY/GumN_fam"/>
</dbReference>
<keyword evidence="1" id="KW-0472">Membrane</keyword>
<protein>
    <submittedName>
        <fullName evidence="2">Pheromone shutdown-related protein TraB</fullName>
    </submittedName>
</protein>
<dbReference type="NCBIfam" id="TIGR00261">
    <property type="entry name" value="traB"/>
    <property type="match status" value="1"/>
</dbReference>
<dbReference type="PANTHER" id="PTHR21530:SF7">
    <property type="entry name" value="TRAB DOMAIN-CONTAINING PROTEIN"/>
    <property type="match status" value="1"/>
</dbReference>
<feature type="transmembrane region" description="Helical" evidence="1">
    <location>
        <begin position="299"/>
        <end position="316"/>
    </location>
</feature>
<dbReference type="CDD" id="cd14726">
    <property type="entry name" value="TraB_PrgY-like"/>
    <property type="match status" value="1"/>
</dbReference>
<feature type="transmembrane region" description="Helical" evidence="1">
    <location>
        <begin position="267"/>
        <end position="287"/>
    </location>
</feature>
<evidence type="ECO:0000313" key="3">
    <source>
        <dbReference type="Proteomes" id="UP000255423"/>
    </source>
</evidence>
<reference evidence="2 3" key="1">
    <citation type="submission" date="2017-08" db="EMBL/GenBank/DDBJ databases">
        <authorList>
            <person name="de Groot N.N."/>
        </authorList>
    </citation>
    <scope>NUCLEOTIDE SEQUENCE [LARGE SCALE GENOMIC DNA]</scope>
    <source>
        <strain evidence="2 3">HM2</strain>
    </source>
</reference>
<accession>A0A380S7K5</accession>
<sequence>MNETNSQSVETKEPVTGEKSDVYRIHTKDNREIVLVGTAHISQISKDLVHETIETENPDTVCVELDEGRLKSIQDPNRWKNTDLRDVIRKKQLATLIANLVLGSYQKRMGAQTGVKPGSELKEAVDVANEKNIPIVLADRDIKITLKRTWACTPWYRKFSLLGGLFASIFDKTEISEEELQKIKEKDALNSMMQEFGKTFPEVKQVLIDERDQFLASKIKNAPGDKVVAVVGAGHMRGIASIIEENKELPSEESISVIPKGTAIWKIIGWTITLAIIASIVLVGYFAGIEKAGQLSLQWAMLTGGGAMLGAIIAGGHPLTVLVALVMAPFTGLTPLIGVGFFTALTQVYVRPPRVSEMETLTDDIWQVRRWWKNRVTRVILCFLCPGIPAIIGKILAIFKIYQAF</sequence>
<organism evidence="2 3">
    <name type="scientific">Fibrobacter succinogenes</name>
    <name type="common">Bacteroides succinogenes</name>
    <dbReference type="NCBI Taxonomy" id="833"/>
    <lineage>
        <taxon>Bacteria</taxon>
        <taxon>Pseudomonadati</taxon>
        <taxon>Fibrobacterota</taxon>
        <taxon>Fibrobacteria</taxon>
        <taxon>Fibrobacterales</taxon>
        <taxon>Fibrobacteraceae</taxon>
        <taxon>Fibrobacter</taxon>
    </lineage>
</organism>
<name>A0A380S7K5_FIBSU</name>
<dbReference type="Proteomes" id="UP000255423">
    <property type="component" value="Unassembled WGS sequence"/>
</dbReference>
<feature type="transmembrane region" description="Helical" evidence="1">
    <location>
        <begin position="379"/>
        <end position="402"/>
    </location>
</feature>
<keyword evidence="1" id="KW-0812">Transmembrane</keyword>